<accession>A0A0F9CDZ3</accession>
<dbReference type="AlphaFoldDB" id="A0A0F9CDZ3"/>
<dbReference type="EMBL" id="LAZR01033734">
    <property type="protein sequence ID" value="KKL47249.1"/>
    <property type="molecule type" value="Genomic_DNA"/>
</dbReference>
<name>A0A0F9CDZ3_9ZZZZ</name>
<proteinExistence type="predicted"/>
<evidence type="ECO:0000313" key="1">
    <source>
        <dbReference type="EMBL" id="KKL47249.1"/>
    </source>
</evidence>
<gene>
    <name evidence="1" type="ORF">LCGC14_2337440</name>
</gene>
<organism evidence="1">
    <name type="scientific">marine sediment metagenome</name>
    <dbReference type="NCBI Taxonomy" id="412755"/>
    <lineage>
        <taxon>unclassified sequences</taxon>
        <taxon>metagenomes</taxon>
        <taxon>ecological metagenomes</taxon>
    </lineage>
</organism>
<comment type="caution">
    <text evidence="1">The sequence shown here is derived from an EMBL/GenBank/DDBJ whole genome shotgun (WGS) entry which is preliminary data.</text>
</comment>
<protein>
    <submittedName>
        <fullName evidence="1">Uncharacterized protein</fullName>
    </submittedName>
</protein>
<reference evidence="1" key="1">
    <citation type="journal article" date="2015" name="Nature">
        <title>Complex archaea that bridge the gap between prokaryotes and eukaryotes.</title>
        <authorList>
            <person name="Spang A."/>
            <person name="Saw J.H."/>
            <person name="Jorgensen S.L."/>
            <person name="Zaremba-Niedzwiedzka K."/>
            <person name="Martijn J."/>
            <person name="Lind A.E."/>
            <person name="van Eijk R."/>
            <person name="Schleper C."/>
            <person name="Guy L."/>
            <person name="Ettema T.J."/>
        </authorList>
    </citation>
    <scope>NUCLEOTIDE SEQUENCE</scope>
</reference>
<sequence>MMCKCKRSMVLWGNAARLLLFVCKPCGLLAIRDPDLHLAIVLHGEVWP</sequence>